<dbReference type="InterPro" id="IPR029058">
    <property type="entry name" value="AB_hydrolase_fold"/>
</dbReference>
<dbReference type="Gene3D" id="3.40.50.1820">
    <property type="entry name" value="alpha/beta hydrolase"/>
    <property type="match status" value="1"/>
</dbReference>
<protein>
    <submittedName>
        <fullName evidence="2">Alpha/beta hydrolase</fullName>
    </submittedName>
</protein>
<evidence type="ECO:0000313" key="3">
    <source>
        <dbReference type="Proteomes" id="UP000295258"/>
    </source>
</evidence>
<dbReference type="Pfam" id="PF12697">
    <property type="entry name" value="Abhydrolase_6"/>
    <property type="match status" value="1"/>
</dbReference>
<dbReference type="PANTHER" id="PTHR43194:SF2">
    <property type="entry name" value="PEROXISOMAL MEMBRANE PROTEIN LPX1"/>
    <property type="match status" value="1"/>
</dbReference>
<organism evidence="2 3">
    <name type="scientific">Nonomuraea deserti</name>
    <dbReference type="NCBI Taxonomy" id="1848322"/>
    <lineage>
        <taxon>Bacteria</taxon>
        <taxon>Bacillati</taxon>
        <taxon>Actinomycetota</taxon>
        <taxon>Actinomycetes</taxon>
        <taxon>Streptosporangiales</taxon>
        <taxon>Streptosporangiaceae</taxon>
        <taxon>Nonomuraea</taxon>
    </lineage>
</organism>
<dbReference type="GO" id="GO:0016787">
    <property type="term" value="F:hydrolase activity"/>
    <property type="evidence" value="ECO:0007669"/>
    <property type="project" value="UniProtKB-KW"/>
</dbReference>
<dbReference type="AlphaFoldDB" id="A0A4V2YB99"/>
<reference evidence="2 3" key="1">
    <citation type="submission" date="2019-03" db="EMBL/GenBank/DDBJ databases">
        <title>Draft genome sequences of novel Actinobacteria.</title>
        <authorList>
            <person name="Sahin N."/>
            <person name="Ay H."/>
            <person name="Saygin H."/>
        </authorList>
    </citation>
    <scope>NUCLEOTIDE SEQUENCE [LARGE SCALE GENOMIC DNA]</scope>
    <source>
        <strain evidence="2 3">KC310</strain>
    </source>
</reference>
<dbReference type="SUPFAM" id="SSF53474">
    <property type="entry name" value="alpha/beta-Hydrolases"/>
    <property type="match status" value="1"/>
</dbReference>
<sequence>MPDPARRLSGKATSADGTAIAFDRYGSGPALVLVNGAFTDRGHATLASVAAALAPWFTVVNYDRRGRGDSGDTGPYAVEREVEDLAAVVDAAGGTAMVFGGSSGAALAIEAAAVNPAISKLALWEPPYHVDDSAPPLPDDFAAQLDALVRAGRRGEAVERFMVEAAEAPPEAVAAMRALPSWVPMEAVAHTLAYEAAVMGPGNRLPAGRLAALTQPALVLTGDAGPAWMARAGQAVAAAVPGAVHRVLEGQAHNVAPEALVPELLEFFVTA</sequence>
<dbReference type="Proteomes" id="UP000295258">
    <property type="component" value="Unassembled WGS sequence"/>
</dbReference>
<dbReference type="EMBL" id="SMKO01000030">
    <property type="protein sequence ID" value="TDD06776.1"/>
    <property type="molecule type" value="Genomic_DNA"/>
</dbReference>
<evidence type="ECO:0000313" key="2">
    <source>
        <dbReference type="EMBL" id="TDD06776.1"/>
    </source>
</evidence>
<evidence type="ECO:0000259" key="1">
    <source>
        <dbReference type="Pfam" id="PF12697"/>
    </source>
</evidence>
<accession>A0A4V2YB99</accession>
<dbReference type="InterPro" id="IPR050228">
    <property type="entry name" value="Carboxylesterase_BioH"/>
</dbReference>
<keyword evidence="3" id="KW-1185">Reference proteome</keyword>
<feature type="domain" description="AB hydrolase-1" evidence="1">
    <location>
        <begin position="31"/>
        <end position="257"/>
    </location>
</feature>
<keyword evidence="2" id="KW-0378">Hydrolase</keyword>
<name>A0A4V2YB99_9ACTN</name>
<dbReference type="InterPro" id="IPR000073">
    <property type="entry name" value="AB_hydrolase_1"/>
</dbReference>
<dbReference type="RefSeq" id="WP_132595667.1">
    <property type="nucleotide sequence ID" value="NZ_SMKO01000030.1"/>
</dbReference>
<proteinExistence type="predicted"/>
<comment type="caution">
    <text evidence="2">The sequence shown here is derived from an EMBL/GenBank/DDBJ whole genome shotgun (WGS) entry which is preliminary data.</text>
</comment>
<dbReference type="PANTHER" id="PTHR43194">
    <property type="entry name" value="HYDROLASE ALPHA/BETA FOLD FAMILY"/>
    <property type="match status" value="1"/>
</dbReference>
<gene>
    <name evidence="2" type="ORF">E1292_14525</name>
</gene>